<gene>
    <name evidence="2" type="ORF">MOQ_008199</name>
</gene>
<keyword evidence="3" id="KW-1185">Reference proteome</keyword>
<dbReference type="InterPro" id="IPR012677">
    <property type="entry name" value="Nucleotide-bd_a/b_plait_sf"/>
</dbReference>
<feature type="compositionally biased region" description="Polar residues" evidence="1">
    <location>
        <begin position="32"/>
        <end position="46"/>
    </location>
</feature>
<feature type="compositionally biased region" description="Low complexity" evidence="1">
    <location>
        <begin position="20"/>
        <end position="30"/>
    </location>
</feature>
<comment type="caution">
    <text evidence="2">The sequence shown here is derived from an EMBL/GenBank/DDBJ whole genome shotgun (WGS) entry which is preliminary data.</text>
</comment>
<protein>
    <recommendedName>
        <fullName evidence="4">RRM domain-containing protein</fullName>
    </recommendedName>
</protein>
<sequence>MKEAGGFFSVTCTEHGGVGASQASSSVAKAENSPTSGQFSTPNDSSKGLEKRLHPGSVPPAAGTSGGVFLAEKNTGFSVVAGNIPPSSWQTGNKTYWPQSSGKTTLFKSTLNPDAKEFRLPSAQGNDALASTHASMLHPSLMHGVQSSTSMPLFAMPSTTTPWKTGGVVSSEAIFAPTIRADAMKWPQGAVHTRPFVSRDSAGLPPSLLTPRTITRKVMEEYTEVCRNKGYHIVTVFNLEPRTTQEELLAIFFPMCAQSAELLPIHYSPRSNRRSGVVFFLSKAIALMAVEKLDGFVPNKQHQPLTVLYSGPDTSEVGTRESSIRSANSPQSVKSAHQQAQLLPQPAPETMTFGSAQMWRHPAAVQMDQLHKEMWQFVKSTVSSSSSGVMKHVVAVHGLTPENAQSVLLWNFINKGAERYELWPMNASGFSSATMPFKGISALVWFTQESAAKDVVAWFQQQHREGGQALQIDAVYLNNLDFARENSSVGNAPLRNEIPDVNNNGQLTTAASPSHMAIIENIDAFFFREYDDPKLYLVAVHNLSRNTDKKALFSLFSPHGALDAEMYPGIVEFGGEVRRSGVAFFDNEFMARKAAEKLNSFVPFKQPNPLVARYLKKAWNSRMMTPLGCTSSSAGMAESVAGAASGTKLNDMVLSVKKMLYAPVLDGERLMEKMLLVITHPDTTREVVGQLASVIVEALTAMSHHAGALSTPLVNALMALHEKLNIPQNAVKDSNVNEAVNDSELKKYMAYMQLIAHTVINLFMDKTKPHESRKVAAVLSAYLFQFSYLLKTPYELSVLLMKKHEAALNRAREYMKKRHTNIKPVAFLGDGEEEEHKPWLTLMECLEQLTSLWRQNNKSRAKKDPFRKEYEQRVNEFSQGDISVTGGGSSLNTSTRPTPRRVVAKVTPGTGSGGGGGSSCSPGLTHGSSISSRIDPRTLGENNIMSQDISRESNASPLVMLPVFCTNDSNPSGTMRTDENALMIASKLSQYQSQPQQTLPPQIPRRDMPVRSGLSEGLCMNEATKPTSGGPRVSSGPVQSVYTHAELMERTVYITKLPSFLRRAQFRRILLHFGEFNKVRLCRDDNQIQAKNETFITASTTAVSTASSSIHGAEPSVTLYFSFVEFAEQSSAKAMIEYFRNIVTNPQPFSFLLDNSVVWPESSYFTSQNIQALLSVRTSPARNPIHDQLPLDAVLVPTANTPRHVLRNRPCVFGIDGGEKTLDATADVNASLTFSSAVFANPSAVCGGSGVGASGRNVAPVMTAVSESRPPRSSSKSALQTERFHSDVAGEGLDLNAIVSAVAPAVMTNTWVSETVEMPGHNDHVFNPIQGSWLTDVTASTLGGDPLAGVTFSEENVHPTTSPAPNAGTAEGGTDGKEMWPPCVPSCFHQFFDSESDVDDDDEDDDGKKD</sequence>
<dbReference type="Gene3D" id="3.30.70.330">
    <property type="match status" value="1"/>
</dbReference>
<dbReference type="Proteomes" id="UP000007350">
    <property type="component" value="Unassembled WGS sequence"/>
</dbReference>
<feature type="region of interest" description="Disordered" evidence="1">
    <location>
        <begin position="1391"/>
        <end position="1410"/>
    </location>
</feature>
<evidence type="ECO:0000313" key="2">
    <source>
        <dbReference type="EMBL" id="EKF28065.1"/>
    </source>
</evidence>
<dbReference type="OrthoDB" id="262747at2759"/>
<reference evidence="2 3" key="1">
    <citation type="journal article" date="2012" name="BMC Genomics">
        <title>Comparative genomic analysis of human infective Trypanosoma cruzi lineages with the bat-restricted subspecies T. cruzi marinkellei.</title>
        <authorList>
            <person name="Franzen O."/>
            <person name="Talavera-Lopez C."/>
            <person name="Ochaya S."/>
            <person name="Butler C.E."/>
            <person name="Messenger L.A."/>
            <person name="Lewis M.D."/>
            <person name="Llewellyn M.S."/>
            <person name="Marinkelle C.J."/>
            <person name="Tyler K.M."/>
            <person name="Miles M.A."/>
            <person name="Andersson B."/>
        </authorList>
    </citation>
    <scope>NUCLEOTIDE SEQUENCE [LARGE SCALE GENOMIC DNA]</scope>
    <source>
        <strain evidence="2 3">B7</strain>
    </source>
</reference>
<accession>K2MLM2</accession>
<evidence type="ECO:0000313" key="3">
    <source>
        <dbReference type="Proteomes" id="UP000007350"/>
    </source>
</evidence>
<dbReference type="EMBL" id="AHKC01016864">
    <property type="protein sequence ID" value="EKF28065.1"/>
    <property type="molecule type" value="Genomic_DNA"/>
</dbReference>
<name>K2MLM2_TRYCR</name>
<dbReference type="CDD" id="cd00590">
    <property type="entry name" value="RRM_SF"/>
    <property type="match status" value="2"/>
</dbReference>
<dbReference type="GO" id="GO:0003676">
    <property type="term" value="F:nucleic acid binding"/>
    <property type="evidence" value="ECO:0007669"/>
    <property type="project" value="InterPro"/>
</dbReference>
<feature type="region of interest" description="Disordered" evidence="1">
    <location>
        <begin position="1345"/>
        <end position="1380"/>
    </location>
</feature>
<dbReference type="SUPFAM" id="SSF54928">
    <property type="entry name" value="RNA-binding domain, RBD"/>
    <property type="match status" value="3"/>
</dbReference>
<evidence type="ECO:0000256" key="1">
    <source>
        <dbReference type="SAM" id="MobiDB-lite"/>
    </source>
</evidence>
<feature type="region of interest" description="Disordered" evidence="1">
    <location>
        <begin position="307"/>
        <end position="330"/>
    </location>
</feature>
<feature type="region of interest" description="Disordered" evidence="1">
    <location>
        <begin position="14"/>
        <end position="63"/>
    </location>
</feature>
<feature type="region of interest" description="Disordered" evidence="1">
    <location>
        <begin position="881"/>
        <end position="939"/>
    </location>
</feature>
<dbReference type="InterPro" id="IPR035979">
    <property type="entry name" value="RBD_domain_sf"/>
</dbReference>
<feature type="compositionally biased region" description="Acidic residues" evidence="1">
    <location>
        <begin position="1394"/>
        <end position="1410"/>
    </location>
</feature>
<evidence type="ECO:0008006" key="4">
    <source>
        <dbReference type="Google" id="ProtNLM"/>
    </source>
</evidence>
<proteinExistence type="predicted"/>
<organism evidence="2 3">
    <name type="scientific">Trypanosoma cruzi marinkellei</name>
    <dbReference type="NCBI Taxonomy" id="85056"/>
    <lineage>
        <taxon>Eukaryota</taxon>
        <taxon>Discoba</taxon>
        <taxon>Euglenozoa</taxon>
        <taxon>Kinetoplastea</taxon>
        <taxon>Metakinetoplastina</taxon>
        <taxon>Trypanosomatida</taxon>
        <taxon>Trypanosomatidae</taxon>
        <taxon>Trypanosoma</taxon>
        <taxon>Schizotrypanum</taxon>
    </lineage>
</organism>